<sequence>MSLRAVTASCVKAYTESMKLWVKLVACFLIAWLPLLGYPAQMSVCPQMESMTASMPSAQQQTHAAHVSEVTACGQVAGHHTVNANASCNGSIGGVLCGMPAIPMTHTVMVVPSSPVYRAVASPFAKQFIPELPAPPPRSL</sequence>
<evidence type="ECO:0000313" key="2">
    <source>
        <dbReference type="EMBL" id="SEJ84195.1"/>
    </source>
</evidence>
<accession>A0A1H7CEV9</accession>
<reference evidence="3" key="1">
    <citation type="submission" date="2016-10" db="EMBL/GenBank/DDBJ databases">
        <authorList>
            <person name="Varghese N."/>
            <person name="Submissions S."/>
        </authorList>
    </citation>
    <scope>NUCLEOTIDE SEQUENCE [LARGE SCALE GENOMIC DNA]</scope>
    <source>
        <strain evidence="3">LMG 26031</strain>
    </source>
</reference>
<keyword evidence="1" id="KW-0812">Transmembrane</keyword>
<evidence type="ECO:0000256" key="1">
    <source>
        <dbReference type="SAM" id="Phobius"/>
    </source>
</evidence>
<gene>
    <name evidence="2" type="ORF">SAMN05192539_102042</name>
</gene>
<keyword evidence="1" id="KW-1133">Transmembrane helix</keyword>
<dbReference type="AlphaFoldDB" id="A0A1H7CEV9"/>
<protein>
    <submittedName>
        <fullName evidence="2">Uncharacterized protein</fullName>
    </submittedName>
</protein>
<organism evidence="2 3">
    <name type="scientific">Paraburkholderia diazotrophica</name>
    <dbReference type="NCBI Taxonomy" id="667676"/>
    <lineage>
        <taxon>Bacteria</taxon>
        <taxon>Pseudomonadati</taxon>
        <taxon>Pseudomonadota</taxon>
        <taxon>Betaproteobacteria</taxon>
        <taxon>Burkholderiales</taxon>
        <taxon>Burkholderiaceae</taxon>
        <taxon>Paraburkholderia</taxon>
    </lineage>
</organism>
<feature type="transmembrane region" description="Helical" evidence="1">
    <location>
        <begin position="20"/>
        <end position="40"/>
    </location>
</feature>
<dbReference type="EMBL" id="FNYE01000020">
    <property type="protein sequence ID" value="SEJ84195.1"/>
    <property type="molecule type" value="Genomic_DNA"/>
</dbReference>
<name>A0A1H7CEV9_9BURK</name>
<keyword evidence="3" id="KW-1185">Reference proteome</keyword>
<proteinExistence type="predicted"/>
<keyword evidence="1" id="KW-0472">Membrane</keyword>
<dbReference type="STRING" id="667676.SAMN05192539_102042"/>
<evidence type="ECO:0000313" key="3">
    <source>
        <dbReference type="Proteomes" id="UP000198866"/>
    </source>
</evidence>
<dbReference type="Proteomes" id="UP000198866">
    <property type="component" value="Unassembled WGS sequence"/>
</dbReference>